<reference evidence="2 3" key="1">
    <citation type="submission" date="2020-08" db="EMBL/GenBank/DDBJ databases">
        <title>Sequencing the genomes of 1000 actinobacteria strains.</title>
        <authorList>
            <person name="Klenk H.-P."/>
        </authorList>
    </citation>
    <scope>NUCLEOTIDE SEQUENCE [LARGE SCALE GENOMIC DNA]</scope>
    <source>
        <strain evidence="2 3">DSM 43582</strain>
    </source>
</reference>
<name>A0A7W9PAR6_9NOCA</name>
<protein>
    <submittedName>
        <fullName evidence="2">Uncharacterized protein</fullName>
    </submittedName>
</protein>
<evidence type="ECO:0000256" key="1">
    <source>
        <dbReference type="SAM" id="SignalP"/>
    </source>
</evidence>
<evidence type="ECO:0000313" key="3">
    <source>
        <dbReference type="Proteomes" id="UP000540412"/>
    </source>
</evidence>
<gene>
    <name evidence="2" type="ORF">BJY24_001413</name>
</gene>
<feature type="signal peptide" evidence="1">
    <location>
        <begin position="1"/>
        <end position="21"/>
    </location>
</feature>
<dbReference type="Proteomes" id="UP000540412">
    <property type="component" value="Unassembled WGS sequence"/>
</dbReference>
<keyword evidence="3" id="KW-1185">Reference proteome</keyword>
<evidence type="ECO:0000313" key="2">
    <source>
        <dbReference type="EMBL" id="MBB5912546.1"/>
    </source>
</evidence>
<accession>A0A7W9PAR6</accession>
<sequence length="108" mass="11290">MLTVAAAVALFTGGIGVVAHAAPAAPGVIDQVDDAAGAPCVVTGYSWHARQEMAAENITSDYVEQVVLNTCHSAKWQKGNKTWKYTTGRGGLSVVANGNGYVVTVWRN</sequence>
<feature type="chain" id="PRO_5030913581" evidence="1">
    <location>
        <begin position="22"/>
        <end position="108"/>
    </location>
</feature>
<dbReference type="RefSeq" id="WP_040750405.1">
    <property type="nucleotide sequence ID" value="NZ_JACHIT010000001.1"/>
</dbReference>
<proteinExistence type="predicted"/>
<dbReference type="AlphaFoldDB" id="A0A7W9PAR6"/>
<comment type="caution">
    <text evidence="2">The sequence shown here is derived from an EMBL/GenBank/DDBJ whole genome shotgun (WGS) entry which is preliminary data.</text>
</comment>
<organism evidence="2 3">
    <name type="scientific">Nocardia transvalensis</name>
    <dbReference type="NCBI Taxonomy" id="37333"/>
    <lineage>
        <taxon>Bacteria</taxon>
        <taxon>Bacillati</taxon>
        <taxon>Actinomycetota</taxon>
        <taxon>Actinomycetes</taxon>
        <taxon>Mycobacteriales</taxon>
        <taxon>Nocardiaceae</taxon>
        <taxon>Nocardia</taxon>
    </lineage>
</organism>
<keyword evidence="1" id="KW-0732">Signal</keyword>
<dbReference type="EMBL" id="JACHIT010000001">
    <property type="protein sequence ID" value="MBB5912546.1"/>
    <property type="molecule type" value="Genomic_DNA"/>
</dbReference>